<dbReference type="NCBIfam" id="NF047360">
    <property type="entry name" value="tail_chap_PVL"/>
    <property type="match status" value="1"/>
</dbReference>
<proteinExistence type="predicted"/>
<gene>
    <name evidence="1" type="ORF">SDC9_73761</name>
</gene>
<comment type="caution">
    <text evidence="1">The sequence shown here is derived from an EMBL/GenBank/DDBJ whole genome shotgun (WGS) entry which is preliminary data.</text>
</comment>
<name>A0A644YH78_9ZZZZ</name>
<evidence type="ECO:0000313" key="1">
    <source>
        <dbReference type="EMBL" id="MPM27251.1"/>
    </source>
</evidence>
<organism evidence="1">
    <name type="scientific">bioreactor metagenome</name>
    <dbReference type="NCBI Taxonomy" id="1076179"/>
    <lineage>
        <taxon>unclassified sequences</taxon>
        <taxon>metagenomes</taxon>
        <taxon>ecological metagenomes</taxon>
    </lineage>
</organism>
<reference evidence="1" key="1">
    <citation type="submission" date="2019-08" db="EMBL/GenBank/DDBJ databases">
        <authorList>
            <person name="Kucharzyk K."/>
            <person name="Murdoch R.W."/>
            <person name="Higgins S."/>
            <person name="Loffler F."/>
        </authorList>
    </citation>
    <scope>NUCLEOTIDE SEQUENCE</scope>
</reference>
<sequence length="117" mass="12924">MKVMTLKLSEKIYTTIKVTAYMAKEAMRINRDAVALGKLGNELRDEGKKASDAEKLDGADKVFDELLEISERKTALICEVYGNKFTADELEKALSPAEIDLEINKILMGVTGVIGKN</sequence>
<dbReference type="InterPro" id="IPR057006">
    <property type="entry name" value="Phage_TAC_19"/>
</dbReference>
<dbReference type="Pfam" id="PF23857">
    <property type="entry name" value="Phage_TAC_19"/>
    <property type="match status" value="1"/>
</dbReference>
<dbReference type="EMBL" id="VSSQ01004943">
    <property type="protein sequence ID" value="MPM27251.1"/>
    <property type="molecule type" value="Genomic_DNA"/>
</dbReference>
<dbReference type="AlphaFoldDB" id="A0A644YH78"/>
<protein>
    <submittedName>
        <fullName evidence="1">Uncharacterized protein</fullName>
    </submittedName>
</protein>
<accession>A0A644YH78</accession>